<comment type="function">
    <text evidence="12">Produces ATP from ADP in the presence of a proton gradient across the membrane. The catalytic sites are hosted primarily by the beta subunits.</text>
</comment>
<evidence type="ECO:0000256" key="8">
    <source>
        <dbReference type="ARBA" id="ARBA00023065"/>
    </source>
</evidence>
<keyword evidence="12" id="KW-1003">Cell membrane</keyword>
<dbReference type="Gene3D" id="1.10.1140.10">
    <property type="entry name" value="Bovine Mitochondrial F1-atpase, Atp Synthase Beta Chain, Chain D, domain 3"/>
    <property type="match status" value="1"/>
</dbReference>
<dbReference type="SMART" id="SM00382">
    <property type="entry name" value="AAA"/>
    <property type="match status" value="1"/>
</dbReference>
<evidence type="ECO:0000256" key="2">
    <source>
        <dbReference type="ARBA" id="ARBA00008936"/>
    </source>
</evidence>
<comment type="catalytic activity">
    <reaction evidence="12">
        <text>ATP + H2O + 4 H(+)(in) = ADP + phosphate + 5 H(+)(out)</text>
        <dbReference type="Rhea" id="RHEA:57720"/>
        <dbReference type="ChEBI" id="CHEBI:15377"/>
        <dbReference type="ChEBI" id="CHEBI:15378"/>
        <dbReference type="ChEBI" id="CHEBI:30616"/>
        <dbReference type="ChEBI" id="CHEBI:43474"/>
        <dbReference type="ChEBI" id="CHEBI:456216"/>
        <dbReference type="EC" id="7.1.2.2"/>
    </reaction>
</comment>
<dbReference type="PROSITE" id="PS00152">
    <property type="entry name" value="ATPASE_ALPHA_BETA"/>
    <property type="match status" value="1"/>
</dbReference>
<keyword evidence="10 12" id="KW-0139">CF(1)</keyword>
<dbReference type="GO" id="GO:0016787">
    <property type="term" value="F:hydrolase activity"/>
    <property type="evidence" value="ECO:0007669"/>
    <property type="project" value="UniProtKB-KW"/>
</dbReference>
<evidence type="ECO:0000259" key="13">
    <source>
        <dbReference type="SMART" id="SM00382"/>
    </source>
</evidence>
<dbReference type="Proteomes" id="UP000031130">
    <property type="component" value="Chromosome"/>
</dbReference>
<dbReference type="PANTHER" id="PTHR15184">
    <property type="entry name" value="ATP SYNTHASE"/>
    <property type="match status" value="1"/>
</dbReference>
<evidence type="ECO:0000256" key="9">
    <source>
        <dbReference type="ARBA" id="ARBA00023136"/>
    </source>
</evidence>
<dbReference type="NCBIfam" id="TIGR01039">
    <property type="entry name" value="atpD"/>
    <property type="match status" value="1"/>
</dbReference>
<dbReference type="SUPFAM" id="SSF52540">
    <property type="entry name" value="P-loop containing nucleoside triphosphate hydrolases"/>
    <property type="match status" value="1"/>
</dbReference>
<organism evidence="14 15">
    <name type="scientific">Campylobacter lari NCTC 11845</name>
    <dbReference type="NCBI Taxonomy" id="1388749"/>
    <lineage>
        <taxon>Bacteria</taxon>
        <taxon>Pseudomonadati</taxon>
        <taxon>Campylobacterota</taxon>
        <taxon>Epsilonproteobacteria</taxon>
        <taxon>Campylobacterales</taxon>
        <taxon>Campylobacteraceae</taxon>
        <taxon>Campylobacter</taxon>
    </lineage>
</organism>
<keyword evidence="9 12" id="KW-0472">Membrane</keyword>
<dbReference type="Gene3D" id="2.40.10.170">
    <property type="match status" value="1"/>
</dbReference>
<dbReference type="EC" id="7.1.2.2" evidence="12"/>
<keyword evidence="8 12" id="KW-0406">Ion transport</keyword>
<evidence type="ECO:0000256" key="3">
    <source>
        <dbReference type="ARBA" id="ARBA00022448"/>
    </source>
</evidence>
<dbReference type="SUPFAM" id="SSF47917">
    <property type="entry name" value="C-terminal domain of alpha and beta subunits of F1 ATP synthase"/>
    <property type="match status" value="1"/>
</dbReference>
<reference evidence="14 15" key="1">
    <citation type="journal article" date="2014" name="Genome Biol. Evol.">
        <title>Comparative Genomics of the Campylobacter lari Group.</title>
        <authorList>
            <person name="Miller W.G."/>
            <person name="Yee E."/>
            <person name="Chapman M.H."/>
            <person name="Smith T.P."/>
            <person name="Bono J.L."/>
            <person name="Huynh S."/>
            <person name="Parker C.T."/>
            <person name="Vandamme P."/>
            <person name="Luong K."/>
            <person name="Korlach J."/>
        </authorList>
    </citation>
    <scope>NUCLEOTIDE SEQUENCE [LARGE SCALE GENOMIC DNA]</scope>
    <source>
        <strain evidence="15">RM3659</strain>
    </source>
</reference>
<keyword evidence="6 12" id="KW-0067">ATP-binding</keyword>
<evidence type="ECO:0000256" key="5">
    <source>
        <dbReference type="ARBA" id="ARBA00022781"/>
    </source>
</evidence>
<feature type="domain" description="AAA+ ATPase" evidence="13">
    <location>
        <begin position="144"/>
        <end position="322"/>
    </location>
</feature>
<dbReference type="InterPro" id="IPR055190">
    <property type="entry name" value="ATP-synt_VA_C"/>
</dbReference>
<evidence type="ECO:0000256" key="4">
    <source>
        <dbReference type="ARBA" id="ARBA00022741"/>
    </source>
</evidence>
<dbReference type="CDD" id="cd01133">
    <property type="entry name" value="F1-ATPase_beta_CD"/>
    <property type="match status" value="1"/>
</dbReference>
<dbReference type="InterPro" id="IPR003593">
    <property type="entry name" value="AAA+_ATPase"/>
</dbReference>
<evidence type="ECO:0000256" key="6">
    <source>
        <dbReference type="ARBA" id="ARBA00022840"/>
    </source>
</evidence>
<keyword evidence="14" id="KW-0378">Hydrolase</keyword>
<sequence>MQGFISQVLGPVVDVEFKEYLPQINEAIIVNYELEGKECKLVLEVAAHLGDNKVRTIAMDMTDGLVRGLAVEATGNPISVPVGEKVLGRIFNVTGDLIDEGEEINFDKHWSIHRDPPPFEEQSTKSEIFETGIKVVDLLAPYAKGGKVGLFGGAGVGKTVIIMELIHNVAFKHSGYSVFAGVGERTREGNDLYNEMKESNVLDKVALCYGQMNEPPGARNRIALTGLTMAEYFRDEMGLDVLMFIDNIFRFSQSGSEMSALLGRIPSAVGYQPTLASEMGKFQERITSTKKGSITSVQAVYVPADDLTDPAPATVFAHLDATTVLNRSIAEKGIYPAVDPLDSTSRMLDPQIIGEEHYKVARGVQSVLQKYKDLQDIIAILGMDELSEEDKLIVERARKIEKFLSQPFFVAEVFTGSPGKYISLEDTIAGFKGILEGKYDHLPENAFYMVGGIEEVIEKAEKLKA</sequence>
<dbReference type="Pfam" id="PF22919">
    <property type="entry name" value="ATP-synt_VA_C"/>
    <property type="match status" value="1"/>
</dbReference>
<dbReference type="GO" id="GO:0005524">
    <property type="term" value="F:ATP binding"/>
    <property type="evidence" value="ECO:0007669"/>
    <property type="project" value="UniProtKB-UniRule"/>
</dbReference>
<evidence type="ECO:0000313" key="15">
    <source>
        <dbReference type="Proteomes" id="UP000031130"/>
    </source>
</evidence>
<dbReference type="InterPro" id="IPR000194">
    <property type="entry name" value="ATPase_F1/V1/A1_a/bsu_nucl-bd"/>
</dbReference>
<evidence type="ECO:0000313" key="14">
    <source>
        <dbReference type="EMBL" id="AJD01098.1"/>
    </source>
</evidence>
<dbReference type="HOGENOM" id="CLU_022398_0_2_7"/>
<feature type="binding site" evidence="12">
    <location>
        <begin position="152"/>
        <end position="159"/>
    </location>
    <ligand>
        <name>ATP</name>
        <dbReference type="ChEBI" id="CHEBI:30616"/>
    </ligand>
</feature>
<dbReference type="SUPFAM" id="SSF50615">
    <property type="entry name" value="N-terminal domain of alpha and beta subunits of F1 ATP synthase"/>
    <property type="match status" value="1"/>
</dbReference>
<dbReference type="InterPro" id="IPR005722">
    <property type="entry name" value="ATP_synth_F1_bsu"/>
</dbReference>
<dbReference type="CDD" id="cd18110">
    <property type="entry name" value="ATP-synt_F1_beta_C"/>
    <property type="match status" value="1"/>
</dbReference>
<dbReference type="Pfam" id="PF00006">
    <property type="entry name" value="ATP-synt_ab"/>
    <property type="match status" value="1"/>
</dbReference>
<gene>
    <name evidence="12 14" type="primary">atpD</name>
    <name evidence="14" type="ORF">UPTC3659_0212</name>
</gene>
<proteinExistence type="inferred from homology"/>
<dbReference type="FunFam" id="3.40.50.300:FF:000004">
    <property type="entry name" value="ATP synthase subunit beta"/>
    <property type="match status" value="1"/>
</dbReference>
<name>A0A0A8HTM6_CAMLA</name>
<keyword evidence="4 12" id="KW-0547">Nucleotide-binding</keyword>
<dbReference type="KEGG" id="cln:UPTC3659_0212"/>
<evidence type="ECO:0000256" key="12">
    <source>
        <dbReference type="HAMAP-Rule" id="MF_01347"/>
    </source>
</evidence>
<dbReference type="InterPro" id="IPR020003">
    <property type="entry name" value="ATPase_a/bsu_AS"/>
</dbReference>
<dbReference type="RefSeq" id="WP_039625210.1">
    <property type="nucleotide sequence ID" value="NZ_CP007775.1"/>
</dbReference>
<dbReference type="InterPro" id="IPR004100">
    <property type="entry name" value="ATPase_F1/V1/A1_a/bsu_N"/>
</dbReference>
<keyword evidence="11 12" id="KW-0066">ATP synthesis</keyword>
<dbReference type="GO" id="GO:0045259">
    <property type="term" value="C:proton-transporting ATP synthase complex"/>
    <property type="evidence" value="ECO:0007669"/>
    <property type="project" value="UniProtKB-KW"/>
</dbReference>
<comment type="subcellular location">
    <subcellularLocation>
        <location evidence="12">Cell membrane</location>
        <topology evidence="12">Peripheral membrane protein</topology>
    </subcellularLocation>
    <subcellularLocation>
        <location evidence="1">Membrane</location>
        <topology evidence="1">Peripheral membrane protein</topology>
    </subcellularLocation>
</comment>
<dbReference type="AlphaFoldDB" id="A0A0A8HTM6"/>
<dbReference type="InterPro" id="IPR027417">
    <property type="entry name" value="P-loop_NTPase"/>
</dbReference>
<comment type="similarity">
    <text evidence="2 12">Belongs to the ATPase alpha/beta chains family.</text>
</comment>
<dbReference type="EMBL" id="CP007775">
    <property type="protein sequence ID" value="AJD01098.1"/>
    <property type="molecule type" value="Genomic_DNA"/>
</dbReference>
<evidence type="ECO:0000256" key="7">
    <source>
        <dbReference type="ARBA" id="ARBA00022967"/>
    </source>
</evidence>
<keyword evidence="3 12" id="KW-0813">Transport</keyword>
<dbReference type="InterPro" id="IPR036121">
    <property type="entry name" value="ATPase_F1/V1/A1_a/bsu_N_sf"/>
</dbReference>
<dbReference type="Gene3D" id="3.40.50.300">
    <property type="entry name" value="P-loop containing nucleotide triphosphate hydrolases"/>
    <property type="match status" value="1"/>
</dbReference>
<dbReference type="FunFam" id="1.10.1140.10:FF:000001">
    <property type="entry name" value="ATP synthase subunit beta"/>
    <property type="match status" value="1"/>
</dbReference>
<dbReference type="OrthoDB" id="9801639at2"/>
<keyword evidence="7 12" id="KW-1278">Translocase</keyword>
<evidence type="ECO:0000256" key="1">
    <source>
        <dbReference type="ARBA" id="ARBA00004170"/>
    </source>
</evidence>
<evidence type="ECO:0000256" key="11">
    <source>
        <dbReference type="ARBA" id="ARBA00023310"/>
    </source>
</evidence>
<accession>A0A0A8HTM6</accession>
<dbReference type="InterPro" id="IPR024034">
    <property type="entry name" value="ATPase_F1/V1_b/a_C"/>
</dbReference>
<dbReference type="HAMAP" id="MF_01347">
    <property type="entry name" value="ATP_synth_beta_bact"/>
    <property type="match status" value="1"/>
</dbReference>
<protein>
    <recommendedName>
        <fullName evidence="12">ATP synthase subunit beta</fullName>
        <ecNumber evidence="12">7.1.2.2</ecNumber>
    </recommendedName>
    <alternativeName>
        <fullName evidence="12">ATP synthase F1 sector subunit beta</fullName>
    </alternativeName>
    <alternativeName>
        <fullName evidence="12">F-ATPase subunit beta</fullName>
    </alternativeName>
</protein>
<dbReference type="PANTHER" id="PTHR15184:SF71">
    <property type="entry name" value="ATP SYNTHASE SUBUNIT BETA, MITOCHONDRIAL"/>
    <property type="match status" value="1"/>
</dbReference>
<dbReference type="InterPro" id="IPR050053">
    <property type="entry name" value="ATPase_alpha/beta_chains"/>
</dbReference>
<dbReference type="CDD" id="cd18115">
    <property type="entry name" value="ATP-synt_F1_beta_N"/>
    <property type="match status" value="1"/>
</dbReference>
<evidence type="ECO:0000256" key="10">
    <source>
        <dbReference type="ARBA" id="ARBA00023196"/>
    </source>
</evidence>
<dbReference type="GO" id="GO:0046933">
    <property type="term" value="F:proton-transporting ATP synthase activity, rotational mechanism"/>
    <property type="evidence" value="ECO:0007669"/>
    <property type="project" value="UniProtKB-UniRule"/>
</dbReference>
<dbReference type="Pfam" id="PF02874">
    <property type="entry name" value="ATP-synt_ab_N"/>
    <property type="match status" value="1"/>
</dbReference>
<keyword evidence="5 12" id="KW-0375">Hydrogen ion transport</keyword>
<dbReference type="GO" id="GO:0005886">
    <property type="term" value="C:plasma membrane"/>
    <property type="evidence" value="ECO:0007669"/>
    <property type="project" value="UniProtKB-SubCell"/>
</dbReference>